<proteinExistence type="predicted"/>
<dbReference type="AlphaFoldDB" id="A0ABC8JU39"/>
<name>A0ABC8JU39_ERUVS</name>
<sequence>MGVHSSKAVELHKKRSPRGRGRRDRGRGTGRGGRGDGYVNVEHDDGGLESKRVSRRGGHGGRGRGGFNGLHLIMKPTRPRKLWLQWWSSTGS</sequence>
<protein>
    <submittedName>
        <fullName evidence="2">Uncharacterized protein</fullName>
    </submittedName>
</protein>
<evidence type="ECO:0000313" key="3">
    <source>
        <dbReference type="Proteomes" id="UP001642260"/>
    </source>
</evidence>
<dbReference type="Proteomes" id="UP001642260">
    <property type="component" value="Unassembled WGS sequence"/>
</dbReference>
<dbReference type="EMBL" id="CAKOAT010143599">
    <property type="protein sequence ID" value="CAH8340514.1"/>
    <property type="molecule type" value="Genomic_DNA"/>
</dbReference>
<feature type="compositionally biased region" description="Basic residues" evidence="1">
    <location>
        <begin position="12"/>
        <end position="25"/>
    </location>
</feature>
<gene>
    <name evidence="2" type="ORF">ERUC_LOCUS15421</name>
</gene>
<organism evidence="2 3">
    <name type="scientific">Eruca vesicaria subsp. sativa</name>
    <name type="common">Garden rocket</name>
    <name type="synonym">Eruca sativa</name>
    <dbReference type="NCBI Taxonomy" id="29727"/>
    <lineage>
        <taxon>Eukaryota</taxon>
        <taxon>Viridiplantae</taxon>
        <taxon>Streptophyta</taxon>
        <taxon>Embryophyta</taxon>
        <taxon>Tracheophyta</taxon>
        <taxon>Spermatophyta</taxon>
        <taxon>Magnoliopsida</taxon>
        <taxon>eudicotyledons</taxon>
        <taxon>Gunneridae</taxon>
        <taxon>Pentapetalae</taxon>
        <taxon>rosids</taxon>
        <taxon>malvids</taxon>
        <taxon>Brassicales</taxon>
        <taxon>Brassicaceae</taxon>
        <taxon>Brassiceae</taxon>
        <taxon>Eruca</taxon>
    </lineage>
</organism>
<feature type="compositionally biased region" description="Basic and acidic residues" evidence="1">
    <location>
        <begin position="41"/>
        <end position="52"/>
    </location>
</feature>
<evidence type="ECO:0000313" key="2">
    <source>
        <dbReference type="EMBL" id="CAH8340514.1"/>
    </source>
</evidence>
<evidence type="ECO:0000256" key="1">
    <source>
        <dbReference type="SAM" id="MobiDB-lite"/>
    </source>
</evidence>
<reference evidence="2 3" key="1">
    <citation type="submission" date="2022-03" db="EMBL/GenBank/DDBJ databases">
        <authorList>
            <person name="Macdonald S."/>
            <person name="Ahmed S."/>
            <person name="Newling K."/>
        </authorList>
    </citation>
    <scope>NUCLEOTIDE SEQUENCE [LARGE SCALE GENOMIC DNA]</scope>
</reference>
<keyword evidence="3" id="KW-1185">Reference proteome</keyword>
<feature type="region of interest" description="Disordered" evidence="1">
    <location>
        <begin position="1"/>
        <end position="72"/>
    </location>
</feature>
<feature type="compositionally biased region" description="Basic residues" evidence="1">
    <location>
        <begin position="53"/>
        <end position="62"/>
    </location>
</feature>
<accession>A0ABC8JU39</accession>
<comment type="caution">
    <text evidence="2">The sequence shown here is derived from an EMBL/GenBank/DDBJ whole genome shotgun (WGS) entry which is preliminary data.</text>
</comment>